<name>A0A8J7IVH7_9RHOB</name>
<keyword evidence="1" id="KW-0472">Membrane</keyword>
<dbReference type="Pfam" id="PF01757">
    <property type="entry name" value="Acyl_transf_3"/>
    <property type="match status" value="1"/>
</dbReference>
<keyword evidence="1" id="KW-0812">Transmembrane</keyword>
<dbReference type="PANTHER" id="PTHR37312:SF1">
    <property type="entry name" value="MEMBRANE-BOUND ACYLTRANSFERASE YKRP-RELATED"/>
    <property type="match status" value="1"/>
</dbReference>
<dbReference type="Proteomes" id="UP000640583">
    <property type="component" value="Unassembled WGS sequence"/>
</dbReference>
<feature type="transmembrane region" description="Helical" evidence="1">
    <location>
        <begin position="218"/>
        <end position="241"/>
    </location>
</feature>
<dbReference type="AlphaFoldDB" id="A0A8J7IVH7"/>
<reference evidence="3" key="1">
    <citation type="submission" date="2020-10" db="EMBL/GenBank/DDBJ databases">
        <title>Paenihalocynthiibacter styelae gen. nov., sp. nov., isolated from stalked sea squirt Styela clava.</title>
        <authorList>
            <person name="Kim Y.-O."/>
            <person name="Yoon J.-H."/>
        </authorList>
    </citation>
    <scope>NUCLEOTIDE SEQUENCE</scope>
    <source>
        <strain evidence="3">MYP1-1</strain>
    </source>
</reference>
<dbReference type="EMBL" id="JADCKQ010000004">
    <property type="protein sequence ID" value="MBI1493459.1"/>
    <property type="molecule type" value="Genomic_DNA"/>
</dbReference>
<evidence type="ECO:0000259" key="2">
    <source>
        <dbReference type="Pfam" id="PF01757"/>
    </source>
</evidence>
<feature type="transmembrane region" description="Helical" evidence="1">
    <location>
        <begin position="122"/>
        <end position="141"/>
    </location>
</feature>
<feature type="domain" description="Acyltransferase 3" evidence="2">
    <location>
        <begin position="6"/>
        <end position="295"/>
    </location>
</feature>
<dbReference type="PANTHER" id="PTHR37312">
    <property type="entry name" value="MEMBRANE-BOUND ACYLTRANSFERASE YKRP-RELATED"/>
    <property type="match status" value="1"/>
</dbReference>
<proteinExistence type="predicted"/>
<evidence type="ECO:0000313" key="4">
    <source>
        <dbReference type="Proteomes" id="UP000640583"/>
    </source>
</evidence>
<organism evidence="3 4">
    <name type="scientific">Halocynthiibacter styelae</name>
    <dbReference type="NCBI Taxonomy" id="2761955"/>
    <lineage>
        <taxon>Bacteria</taxon>
        <taxon>Pseudomonadati</taxon>
        <taxon>Pseudomonadota</taxon>
        <taxon>Alphaproteobacteria</taxon>
        <taxon>Rhodobacterales</taxon>
        <taxon>Paracoccaceae</taxon>
        <taxon>Halocynthiibacter</taxon>
    </lineage>
</organism>
<comment type="caution">
    <text evidence="3">The sequence shown here is derived from an EMBL/GenBank/DDBJ whole genome shotgun (WGS) entry which is preliminary data.</text>
</comment>
<feature type="transmembrane region" description="Helical" evidence="1">
    <location>
        <begin position="94"/>
        <end position="115"/>
    </location>
</feature>
<dbReference type="InterPro" id="IPR052734">
    <property type="entry name" value="Nod_factor_acetyltransferase"/>
</dbReference>
<keyword evidence="1" id="KW-1133">Transmembrane helix</keyword>
<accession>A0A8J7IVH7</accession>
<feature type="transmembrane region" description="Helical" evidence="1">
    <location>
        <begin position="12"/>
        <end position="30"/>
    </location>
</feature>
<sequence>MKPRNNQLDARRGALILLVVWGHLLENRGIEQSLYFAIYTFHISAFAMISGMVASPQIGIQGLRRLCHRILLPLLAFQILYSLALTYFMPDRAISITTPALIIWFLFSLLTWKLLLPLVKRIPYAIPLSIIAALLVGYVDWIELEFSLSRTFVFFPAFLFGHYYSTMITSLAARYRLTFGTAFVVLFSLAVGISAHIDTALLWGAHPYSTFPDEALPIASRALIIFTGIAMSVFFFAIVPVQSDKLTHLGRRTMPVYLLHGFPVLLFWTIDTRGYSGVAFSVLTATLAIILALLLSNVSVAKLQTRMTGKG</sequence>
<feature type="transmembrane region" description="Helical" evidence="1">
    <location>
        <begin position="36"/>
        <end position="54"/>
    </location>
</feature>
<feature type="transmembrane region" description="Helical" evidence="1">
    <location>
        <begin position="177"/>
        <end position="198"/>
    </location>
</feature>
<dbReference type="RefSeq" id="WP_228848291.1">
    <property type="nucleotide sequence ID" value="NZ_JADCKQ010000004.1"/>
</dbReference>
<feature type="transmembrane region" description="Helical" evidence="1">
    <location>
        <begin position="253"/>
        <end position="270"/>
    </location>
</feature>
<evidence type="ECO:0000313" key="3">
    <source>
        <dbReference type="EMBL" id="MBI1493459.1"/>
    </source>
</evidence>
<dbReference type="InterPro" id="IPR002656">
    <property type="entry name" value="Acyl_transf_3_dom"/>
</dbReference>
<evidence type="ECO:0000256" key="1">
    <source>
        <dbReference type="SAM" id="Phobius"/>
    </source>
</evidence>
<protein>
    <recommendedName>
        <fullName evidence="2">Acyltransferase 3 domain-containing protein</fullName>
    </recommendedName>
</protein>
<keyword evidence="4" id="KW-1185">Reference proteome</keyword>
<feature type="transmembrane region" description="Helical" evidence="1">
    <location>
        <begin position="276"/>
        <end position="300"/>
    </location>
</feature>
<feature type="transmembrane region" description="Helical" evidence="1">
    <location>
        <begin position="66"/>
        <end position="88"/>
    </location>
</feature>
<dbReference type="GO" id="GO:0016747">
    <property type="term" value="F:acyltransferase activity, transferring groups other than amino-acyl groups"/>
    <property type="evidence" value="ECO:0007669"/>
    <property type="project" value="InterPro"/>
</dbReference>
<feature type="transmembrane region" description="Helical" evidence="1">
    <location>
        <begin position="147"/>
        <end position="165"/>
    </location>
</feature>
<gene>
    <name evidence="3" type="ORF">H1D41_07435</name>
</gene>